<evidence type="ECO:0000256" key="10">
    <source>
        <dbReference type="ARBA" id="ARBA00022917"/>
    </source>
</evidence>
<dbReference type="InterPro" id="IPR056411">
    <property type="entry name" value="CysS_C"/>
</dbReference>
<sequence length="416" mass="45783">YLLWRGFDVTYVQNITDVDDKIINASIEQGVPTDEVAAAAATAFRQGYEALGVMAPDLEPKATEHVPAMITMIDQLITKGHAYESGGDVYFRVRSFPGYGKLSGRNIDELLSGARIEPGELKEDPLDFALWKSAKPGEPSWPSPWSDGRPGWHIECSAMAREYLGDSFAIHAGGTDLVFPHHENEIAQAEAATGTRFAQIWLHNGMVNLSGEKMAKSTGHVIDLLGAVKRWDPIAVRLFYLRTHYRKPVDFSEEALDDAEASLERLRAFRRRTPGEATVPAAPDLIERFSEALDDDLDTAGGLAVLFDTVRDGNRALDAGEDPGRYVAAYDEMMDVFGLVAHNDDLDDLRAEIAEIGTRFGVTTGEPVATLNALVRARNEARDSQEWATSDAIRDGLAQLDITLEDTADGTRWYRG</sequence>
<dbReference type="AlphaFoldDB" id="A0A3B0SFM8"/>
<keyword evidence="7" id="KW-0547">Nucleotide-binding</keyword>
<evidence type="ECO:0000256" key="7">
    <source>
        <dbReference type="ARBA" id="ARBA00022741"/>
    </source>
</evidence>
<comment type="similarity">
    <text evidence="2">Belongs to the class-I aminoacyl-tRNA synthetase family.</text>
</comment>
<dbReference type="EMBL" id="UOEK01000277">
    <property type="protein sequence ID" value="VAW04098.1"/>
    <property type="molecule type" value="Genomic_DNA"/>
</dbReference>
<keyword evidence="10" id="KW-0648">Protein biosynthesis</keyword>
<dbReference type="InterPro" id="IPR032678">
    <property type="entry name" value="tRNA-synt_1_cat_dom"/>
</dbReference>
<dbReference type="PANTHER" id="PTHR10890:SF30">
    <property type="entry name" value="CYSTEINE--TRNA LIGASE"/>
    <property type="match status" value="1"/>
</dbReference>
<dbReference type="NCBIfam" id="TIGR00435">
    <property type="entry name" value="cysS"/>
    <property type="match status" value="1"/>
</dbReference>
<dbReference type="GO" id="GO:0005829">
    <property type="term" value="C:cytosol"/>
    <property type="evidence" value="ECO:0007669"/>
    <property type="project" value="TreeGrafter"/>
</dbReference>
<dbReference type="InterPro" id="IPR015803">
    <property type="entry name" value="Cys-tRNA-ligase"/>
</dbReference>
<dbReference type="InterPro" id="IPR014729">
    <property type="entry name" value="Rossmann-like_a/b/a_fold"/>
</dbReference>
<dbReference type="InterPro" id="IPR015273">
    <property type="entry name" value="Cys-tRNA-synt_Ia_DALR"/>
</dbReference>
<evidence type="ECO:0000256" key="8">
    <source>
        <dbReference type="ARBA" id="ARBA00022833"/>
    </source>
</evidence>
<keyword evidence="9" id="KW-0067">ATP-binding</keyword>
<dbReference type="Pfam" id="PF01406">
    <property type="entry name" value="tRNA-synt_1e"/>
    <property type="match status" value="1"/>
</dbReference>
<keyword evidence="5 14" id="KW-0436">Ligase</keyword>
<dbReference type="Gene3D" id="3.40.50.620">
    <property type="entry name" value="HUPs"/>
    <property type="match status" value="1"/>
</dbReference>
<evidence type="ECO:0000256" key="5">
    <source>
        <dbReference type="ARBA" id="ARBA00022598"/>
    </source>
</evidence>
<evidence type="ECO:0000256" key="9">
    <source>
        <dbReference type="ARBA" id="ARBA00022840"/>
    </source>
</evidence>
<keyword evidence="8" id="KW-0862">Zinc</keyword>
<dbReference type="GO" id="GO:0005524">
    <property type="term" value="F:ATP binding"/>
    <property type="evidence" value="ECO:0007669"/>
    <property type="project" value="UniProtKB-KW"/>
</dbReference>
<reference evidence="14" key="1">
    <citation type="submission" date="2018-06" db="EMBL/GenBank/DDBJ databases">
        <authorList>
            <person name="Zhirakovskaya E."/>
        </authorList>
    </citation>
    <scope>NUCLEOTIDE SEQUENCE</scope>
</reference>
<organism evidence="14">
    <name type="scientific">hydrothermal vent metagenome</name>
    <dbReference type="NCBI Taxonomy" id="652676"/>
    <lineage>
        <taxon>unclassified sequences</taxon>
        <taxon>metagenomes</taxon>
        <taxon>ecological metagenomes</taxon>
    </lineage>
</organism>
<dbReference type="SMART" id="SM00840">
    <property type="entry name" value="DALR_2"/>
    <property type="match status" value="1"/>
</dbReference>
<comment type="cofactor">
    <cofactor evidence="1">
        <name>Zn(2+)</name>
        <dbReference type="ChEBI" id="CHEBI:29105"/>
    </cofactor>
</comment>
<evidence type="ECO:0000313" key="14">
    <source>
        <dbReference type="EMBL" id="VAW04098.1"/>
    </source>
</evidence>
<dbReference type="PRINTS" id="PR00983">
    <property type="entry name" value="TRNASYNTHCYS"/>
</dbReference>
<keyword evidence="4" id="KW-0963">Cytoplasm</keyword>
<dbReference type="Gene3D" id="1.20.120.1910">
    <property type="entry name" value="Cysteine-tRNA ligase, C-terminal anti-codon recognition domain"/>
    <property type="match status" value="1"/>
</dbReference>
<dbReference type="SUPFAM" id="SSF47323">
    <property type="entry name" value="Anticodon-binding domain of a subclass of class I aminoacyl-tRNA synthetases"/>
    <property type="match status" value="1"/>
</dbReference>
<keyword evidence="11 14" id="KW-0030">Aminoacyl-tRNA synthetase</keyword>
<gene>
    <name evidence="14" type="ORF">MNBD_ACTINO02-547</name>
</gene>
<protein>
    <recommendedName>
        <fullName evidence="3">cysteine--tRNA ligase</fullName>
        <ecNumber evidence="3">6.1.1.16</ecNumber>
    </recommendedName>
    <alternativeName>
        <fullName evidence="12">Cysteinyl-tRNA synthetase</fullName>
    </alternativeName>
</protein>
<dbReference type="Pfam" id="PF09190">
    <property type="entry name" value="DALR_2"/>
    <property type="match status" value="1"/>
</dbReference>
<dbReference type="PANTHER" id="PTHR10890">
    <property type="entry name" value="CYSTEINYL-TRNA SYNTHETASE"/>
    <property type="match status" value="1"/>
</dbReference>
<dbReference type="InterPro" id="IPR009080">
    <property type="entry name" value="tRNAsynth_Ia_anticodon-bd"/>
</dbReference>
<dbReference type="SUPFAM" id="SSF52374">
    <property type="entry name" value="Nucleotidylyl transferase"/>
    <property type="match status" value="1"/>
</dbReference>
<dbReference type="HAMAP" id="MF_00041">
    <property type="entry name" value="Cys_tRNA_synth"/>
    <property type="match status" value="1"/>
</dbReference>
<evidence type="ECO:0000256" key="11">
    <source>
        <dbReference type="ARBA" id="ARBA00023146"/>
    </source>
</evidence>
<feature type="domain" description="Cysteinyl-tRNA synthetase class Ia DALR" evidence="13">
    <location>
        <begin position="288"/>
        <end position="347"/>
    </location>
</feature>
<dbReference type="InterPro" id="IPR024909">
    <property type="entry name" value="Cys-tRNA/MSH_ligase"/>
</dbReference>
<dbReference type="GO" id="GO:0046872">
    <property type="term" value="F:metal ion binding"/>
    <property type="evidence" value="ECO:0007669"/>
    <property type="project" value="UniProtKB-KW"/>
</dbReference>
<evidence type="ECO:0000259" key="13">
    <source>
        <dbReference type="SMART" id="SM00840"/>
    </source>
</evidence>
<accession>A0A3B0SFM8</accession>
<evidence type="ECO:0000256" key="12">
    <source>
        <dbReference type="ARBA" id="ARBA00031499"/>
    </source>
</evidence>
<evidence type="ECO:0000256" key="2">
    <source>
        <dbReference type="ARBA" id="ARBA00005594"/>
    </source>
</evidence>
<proteinExistence type="inferred from homology"/>
<dbReference type="Pfam" id="PF23493">
    <property type="entry name" value="CysS_C"/>
    <property type="match status" value="1"/>
</dbReference>
<evidence type="ECO:0000256" key="1">
    <source>
        <dbReference type="ARBA" id="ARBA00001947"/>
    </source>
</evidence>
<keyword evidence="6" id="KW-0479">Metal-binding</keyword>
<dbReference type="GO" id="GO:0004817">
    <property type="term" value="F:cysteine-tRNA ligase activity"/>
    <property type="evidence" value="ECO:0007669"/>
    <property type="project" value="UniProtKB-EC"/>
</dbReference>
<name>A0A3B0SFM8_9ZZZZ</name>
<evidence type="ECO:0000256" key="3">
    <source>
        <dbReference type="ARBA" id="ARBA00012832"/>
    </source>
</evidence>
<evidence type="ECO:0000256" key="6">
    <source>
        <dbReference type="ARBA" id="ARBA00022723"/>
    </source>
</evidence>
<dbReference type="GO" id="GO:0006423">
    <property type="term" value="P:cysteinyl-tRNA aminoacylation"/>
    <property type="evidence" value="ECO:0007669"/>
    <property type="project" value="InterPro"/>
</dbReference>
<evidence type="ECO:0000256" key="4">
    <source>
        <dbReference type="ARBA" id="ARBA00022490"/>
    </source>
</evidence>
<feature type="non-terminal residue" evidence="14">
    <location>
        <position position="1"/>
    </location>
</feature>
<dbReference type="EC" id="6.1.1.16" evidence="3"/>